<evidence type="ECO:0000256" key="1">
    <source>
        <dbReference type="SAM" id="SignalP"/>
    </source>
</evidence>
<dbReference type="Pfam" id="PF01764">
    <property type="entry name" value="Lipase_3"/>
    <property type="match status" value="1"/>
</dbReference>
<sequence>MFSRILFYLCVTGLAAHGSKVPLVDQHGDRTATPIVGEPNINEADITKDTETPPNVTVTTGEFGVIQGRYAKHTLTTWEVNHLKRTTKHYNDVKASSWPFNTGPSIDEYDVSIGDEDECVVSIGGTEGKSEWAGNLGGAFEFHTIESVITGHSNFVDSAASLHNDGLQDKIKNICGNRLVLTFTGHSRGGAIASVLAALYYERDYAEYIRLVTWGSPRVLSEKTANRYHLESPEFYQIRVVNGGDPVPAAPGMSMGFRHFGTAVCLDCDDTSQDGGGWANLILYQRHGFAEYNTKISKM</sequence>
<gene>
    <name evidence="3" type="ORF">SARC_12766</name>
</gene>
<evidence type="ECO:0000313" key="3">
    <source>
        <dbReference type="EMBL" id="KNC74693.1"/>
    </source>
</evidence>
<organism evidence="3 4">
    <name type="scientific">Sphaeroforma arctica JP610</name>
    <dbReference type="NCBI Taxonomy" id="667725"/>
    <lineage>
        <taxon>Eukaryota</taxon>
        <taxon>Ichthyosporea</taxon>
        <taxon>Ichthyophonida</taxon>
        <taxon>Sphaeroforma</taxon>
    </lineage>
</organism>
<name>A0A0L0FF63_9EUKA</name>
<reference evidence="3 4" key="1">
    <citation type="submission" date="2011-02" db="EMBL/GenBank/DDBJ databases">
        <title>The Genome Sequence of Sphaeroforma arctica JP610.</title>
        <authorList>
            <consortium name="The Broad Institute Genome Sequencing Platform"/>
            <person name="Russ C."/>
            <person name="Cuomo C."/>
            <person name="Young S.K."/>
            <person name="Zeng Q."/>
            <person name="Gargeya S."/>
            <person name="Alvarado L."/>
            <person name="Berlin A."/>
            <person name="Chapman S.B."/>
            <person name="Chen Z."/>
            <person name="Freedman E."/>
            <person name="Gellesch M."/>
            <person name="Goldberg J."/>
            <person name="Griggs A."/>
            <person name="Gujja S."/>
            <person name="Heilman E."/>
            <person name="Heiman D."/>
            <person name="Howarth C."/>
            <person name="Mehta T."/>
            <person name="Neiman D."/>
            <person name="Pearson M."/>
            <person name="Roberts A."/>
            <person name="Saif S."/>
            <person name="Shea T."/>
            <person name="Shenoy N."/>
            <person name="Sisk P."/>
            <person name="Stolte C."/>
            <person name="Sykes S."/>
            <person name="White J."/>
            <person name="Yandava C."/>
            <person name="Burger G."/>
            <person name="Gray M.W."/>
            <person name="Holland P.W.H."/>
            <person name="King N."/>
            <person name="Lang F.B.F."/>
            <person name="Roger A.J."/>
            <person name="Ruiz-Trillo I."/>
            <person name="Haas B."/>
            <person name="Nusbaum C."/>
            <person name="Birren B."/>
        </authorList>
    </citation>
    <scope>NUCLEOTIDE SEQUENCE [LARGE SCALE GENOMIC DNA]</scope>
    <source>
        <strain evidence="3 4">JP610</strain>
    </source>
</reference>
<dbReference type="Gene3D" id="3.40.50.1820">
    <property type="entry name" value="alpha/beta hydrolase"/>
    <property type="match status" value="1"/>
</dbReference>
<dbReference type="EMBL" id="KQ244164">
    <property type="protein sequence ID" value="KNC74693.1"/>
    <property type="molecule type" value="Genomic_DNA"/>
</dbReference>
<feature type="domain" description="Fungal lipase-type" evidence="2">
    <location>
        <begin position="120"/>
        <end position="253"/>
    </location>
</feature>
<keyword evidence="4" id="KW-1185">Reference proteome</keyword>
<dbReference type="CDD" id="cd00519">
    <property type="entry name" value="Lipase_3"/>
    <property type="match status" value="1"/>
</dbReference>
<dbReference type="InterPro" id="IPR051218">
    <property type="entry name" value="Sec_MonoDiacylglyc_Lipase"/>
</dbReference>
<dbReference type="AlphaFoldDB" id="A0A0L0FF63"/>
<feature type="chain" id="PRO_5005538536" description="Fungal lipase-type domain-containing protein" evidence="1">
    <location>
        <begin position="19"/>
        <end position="299"/>
    </location>
</feature>
<accession>A0A0L0FF63</accession>
<dbReference type="GeneID" id="25913270"/>
<dbReference type="RefSeq" id="XP_014148595.1">
    <property type="nucleotide sequence ID" value="XM_014293120.1"/>
</dbReference>
<dbReference type="PANTHER" id="PTHR45856:SF24">
    <property type="entry name" value="FUNGAL LIPASE-LIKE DOMAIN-CONTAINING PROTEIN"/>
    <property type="match status" value="1"/>
</dbReference>
<evidence type="ECO:0000313" key="4">
    <source>
        <dbReference type="Proteomes" id="UP000054560"/>
    </source>
</evidence>
<proteinExistence type="predicted"/>
<protein>
    <recommendedName>
        <fullName evidence="2">Fungal lipase-type domain-containing protein</fullName>
    </recommendedName>
</protein>
<evidence type="ECO:0000259" key="2">
    <source>
        <dbReference type="Pfam" id="PF01764"/>
    </source>
</evidence>
<feature type="signal peptide" evidence="1">
    <location>
        <begin position="1"/>
        <end position="18"/>
    </location>
</feature>
<dbReference type="OrthoDB" id="426718at2759"/>
<dbReference type="GO" id="GO:0006629">
    <property type="term" value="P:lipid metabolic process"/>
    <property type="evidence" value="ECO:0007669"/>
    <property type="project" value="InterPro"/>
</dbReference>
<dbReference type="SUPFAM" id="SSF53474">
    <property type="entry name" value="alpha/beta-Hydrolases"/>
    <property type="match status" value="1"/>
</dbReference>
<dbReference type="InterPro" id="IPR002921">
    <property type="entry name" value="Fungal_lipase-type"/>
</dbReference>
<dbReference type="Proteomes" id="UP000054560">
    <property type="component" value="Unassembled WGS sequence"/>
</dbReference>
<dbReference type="InterPro" id="IPR029058">
    <property type="entry name" value="AB_hydrolase_fold"/>
</dbReference>
<dbReference type="PANTHER" id="PTHR45856">
    <property type="entry name" value="ALPHA/BETA-HYDROLASES SUPERFAMILY PROTEIN"/>
    <property type="match status" value="1"/>
</dbReference>
<keyword evidence="1" id="KW-0732">Signal</keyword>